<keyword evidence="1" id="KW-1133">Transmembrane helix</keyword>
<proteinExistence type="predicted"/>
<dbReference type="EMBL" id="LWAE01000002">
    <property type="protein sequence ID" value="KZL92548.1"/>
    <property type="molecule type" value="Genomic_DNA"/>
</dbReference>
<accession>A0A161WZH0</accession>
<keyword evidence="1" id="KW-0812">Transmembrane</keyword>
<feature type="transmembrane region" description="Helical" evidence="1">
    <location>
        <begin position="6"/>
        <end position="29"/>
    </location>
</feature>
<sequence>MKYGELNNLLSVAMGISVVLTGSFIAYISQKNIFRKKGK</sequence>
<comment type="caution">
    <text evidence="2">The sequence shown here is derived from an EMBL/GenBank/DDBJ whole genome shotgun (WGS) entry which is preliminary data.</text>
</comment>
<dbReference type="PATRIC" id="fig|1121326.3.peg.2359"/>
<protein>
    <submittedName>
        <fullName evidence="2">Uncharacterized protein</fullName>
    </submittedName>
</protein>
<evidence type="ECO:0000313" key="2">
    <source>
        <dbReference type="EMBL" id="KZL92548.1"/>
    </source>
</evidence>
<keyword evidence="3" id="KW-1185">Reference proteome</keyword>
<gene>
    <name evidence="2" type="ORF">CLMAG_23620</name>
</gene>
<dbReference type="AlphaFoldDB" id="A0A161WZH0"/>
<name>A0A161WZH0_9CLOT</name>
<dbReference type="Proteomes" id="UP000076603">
    <property type="component" value="Unassembled WGS sequence"/>
</dbReference>
<organism evidence="2 3">
    <name type="scientific">Clostridium magnum DSM 2767</name>
    <dbReference type="NCBI Taxonomy" id="1121326"/>
    <lineage>
        <taxon>Bacteria</taxon>
        <taxon>Bacillati</taxon>
        <taxon>Bacillota</taxon>
        <taxon>Clostridia</taxon>
        <taxon>Eubacteriales</taxon>
        <taxon>Clostridiaceae</taxon>
        <taxon>Clostridium</taxon>
    </lineage>
</organism>
<keyword evidence="1" id="KW-0472">Membrane</keyword>
<reference evidence="2 3" key="1">
    <citation type="submission" date="2016-04" db="EMBL/GenBank/DDBJ databases">
        <title>Genome sequence of Clostridium magnum DSM 2767.</title>
        <authorList>
            <person name="Poehlein A."/>
            <person name="Uhlig R."/>
            <person name="Fischer R."/>
            <person name="Bahl H."/>
            <person name="Daniel R."/>
        </authorList>
    </citation>
    <scope>NUCLEOTIDE SEQUENCE [LARGE SCALE GENOMIC DNA]</scope>
    <source>
        <strain evidence="2 3">DSM 2767</strain>
    </source>
</reference>
<evidence type="ECO:0000256" key="1">
    <source>
        <dbReference type="SAM" id="Phobius"/>
    </source>
</evidence>
<evidence type="ECO:0000313" key="3">
    <source>
        <dbReference type="Proteomes" id="UP000076603"/>
    </source>
</evidence>